<reference evidence="3 4" key="1">
    <citation type="submission" date="2023-08" db="EMBL/GenBank/DDBJ databases">
        <title>Black Yeasts Isolated from many extreme environments.</title>
        <authorList>
            <person name="Coleine C."/>
            <person name="Stajich J.E."/>
            <person name="Selbmann L."/>
        </authorList>
    </citation>
    <scope>NUCLEOTIDE SEQUENCE [LARGE SCALE GENOMIC DNA]</scope>
    <source>
        <strain evidence="3 4">CCFEE 5935</strain>
    </source>
</reference>
<feature type="compositionally biased region" description="Polar residues" evidence="1">
    <location>
        <begin position="306"/>
        <end position="318"/>
    </location>
</feature>
<feature type="domain" description="CRAL-TRIO" evidence="2">
    <location>
        <begin position="105"/>
        <end position="278"/>
    </location>
</feature>
<dbReference type="GeneID" id="89924354"/>
<sequence length="345" mass="38795">MASNPQMELDPKYDHYDFPTTAPESKSGHPGHTTKEQDAAVHQLRMTLEQAGYHDRLDTLSMLRFLRARKFNVELAKQMFVDCEKWRSEFGGGVDNLVRTFEYKEKEQMMQYYPQYYHKTDKEGRPVYIEGLGKVDLEAMRKITTDERMLENLVCEYEKMVDPRLPACSRKAGQLLETCCTIMDLKGVGLWKAKDVYGYVQRASAISQNYYPERLGKLYVINAPWGFSGVFSVVKKFLDPVTVAKIHVLGAGYQKELLEQVPAENLPKEYGGKCECPGGCQLSDNGPWRDPAWAKPPAWAKKSEKNTIPATESHTGEGNPTGVEGQTGEAPTQTQSAGQPAPAPQ</sequence>
<dbReference type="Pfam" id="PF03765">
    <property type="entry name" value="CRAL_TRIO_N"/>
    <property type="match status" value="1"/>
</dbReference>
<dbReference type="Gene3D" id="1.10.8.20">
    <property type="entry name" value="N-terminal domain of phosphatidylinositol transfer protein sec14p"/>
    <property type="match status" value="1"/>
</dbReference>
<dbReference type="RefSeq" id="XP_064661604.1">
    <property type="nucleotide sequence ID" value="XM_064800265.1"/>
</dbReference>
<evidence type="ECO:0000259" key="2">
    <source>
        <dbReference type="PROSITE" id="PS50191"/>
    </source>
</evidence>
<dbReference type="InterPro" id="IPR051026">
    <property type="entry name" value="PI/PC_transfer"/>
</dbReference>
<evidence type="ECO:0000256" key="1">
    <source>
        <dbReference type="SAM" id="MobiDB-lite"/>
    </source>
</evidence>
<feature type="region of interest" description="Disordered" evidence="1">
    <location>
        <begin position="1"/>
        <end position="38"/>
    </location>
</feature>
<dbReference type="PROSITE" id="PS50191">
    <property type="entry name" value="CRAL_TRIO"/>
    <property type="match status" value="1"/>
</dbReference>
<feature type="compositionally biased region" description="Polar residues" evidence="1">
    <location>
        <begin position="329"/>
        <end position="338"/>
    </location>
</feature>
<feature type="compositionally biased region" description="Low complexity" evidence="1">
    <location>
        <begin position="291"/>
        <end position="300"/>
    </location>
</feature>
<gene>
    <name evidence="3" type="primary">SEC14</name>
    <name evidence="3" type="ORF">LTR77_003007</name>
</gene>
<dbReference type="Gene3D" id="3.40.525.10">
    <property type="entry name" value="CRAL-TRIO lipid binding domain"/>
    <property type="match status" value="1"/>
</dbReference>
<dbReference type="SUPFAM" id="SSF46938">
    <property type="entry name" value="CRAL/TRIO N-terminal domain"/>
    <property type="match status" value="1"/>
</dbReference>
<evidence type="ECO:0000313" key="3">
    <source>
        <dbReference type="EMBL" id="KAK5172886.1"/>
    </source>
</evidence>
<accession>A0AAV9PGR3</accession>
<evidence type="ECO:0000313" key="4">
    <source>
        <dbReference type="Proteomes" id="UP001337655"/>
    </source>
</evidence>
<keyword evidence="4" id="KW-1185">Reference proteome</keyword>
<dbReference type="SUPFAM" id="SSF52087">
    <property type="entry name" value="CRAL/TRIO domain"/>
    <property type="match status" value="1"/>
</dbReference>
<dbReference type="PANTHER" id="PTHR45657:SF1">
    <property type="entry name" value="CRAL-TRIO DOMAIN-CONTAINING PROTEIN YKL091C-RELATED"/>
    <property type="match status" value="1"/>
</dbReference>
<proteinExistence type="predicted"/>
<dbReference type="InterPro" id="IPR036865">
    <property type="entry name" value="CRAL-TRIO_dom_sf"/>
</dbReference>
<comment type="caution">
    <text evidence="3">The sequence shown here is derived from an EMBL/GenBank/DDBJ whole genome shotgun (WGS) entry which is preliminary data.</text>
</comment>
<name>A0AAV9PGR3_9PEZI</name>
<dbReference type="SMART" id="SM00516">
    <property type="entry name" value="SEC14"/>
    <property type="match status" value="1"/>
</dbReference>
<dbReference type="Pfam" id="PF00650">
    <property type="entry name" value="CRAL_TRIO"/>
    <property type="match status" value="1"/>
</dbReference>
<protein>
    <submittedName>
        <fullName evidence="3">Cytosolic factor, phosphatidylinositol/phosphatidylcholine transfer protein</fullName>
    </submittedName>
</protein>
<dbReference type="AlphaFoldDB" id="A0AAV9PGR3"/>
<dbReference type="EMBL" id="JAVRRT010000004">
    <property type="protein sequence ID" value="KAK5172886.1"/>
    <property type="molecule type" value="Genomic_DNA"/>
</dbReference>
<dbReference type="InterPro" id="IPR001251">
    <property type="entry name" value="CRAL-TRIO_dom"/>
</dbReference>
<organism evidence="3 4">
    <name type="scientific">Saxophila tyrrhenica</name>
    <dbReference type="NCBI Taxonomy" id="1690608"/>
    <lineage>
        <taxon>Eukaryota</taxon>
        <taxon>Fungi</taxon>
        <taxon>Dikarya</taxon>
        <taxon>Ascomycota</taxon>
        <taxon>Pezizomycotina</taxon>
        <taxon>Dothideomycetes</taxon>
        <taxon>Dothideomycetidae</taxon>
        <taxon>Mycosphaerellales</taxon>
        <taxon>Extremaceae</taxon>
        <taxon>Saxophila</taxon>
    </lineage>
</organism>
<dbReference type="SMART" id="SM01100">
    <property type="entry name" value="CRAL_TRIO_N"/>
    <property type="match status" value="1"/>
</dbReference>
<dbReference type="Proteomes" id="UP001337655">
    <property type="component" value="Unassembled WGS sequence"/>
</dbReference>
<dbReference type="CDD" id="cd00170">
    <property type="entry name" value="SEC14"/>
    <property type="match status" value="1"/>
</dbReference>
<dbReference type="InterPro" id="IPR011074">
    <property type="entry name" value="CRAL/TRIO_N_dom"/>
</dbReference>
<dbReference type="PANTHER" id="PTHR45657">
    <property type="entry name" value="CRAL-TRIO DOMAIN-CONTAINING PROTEIN YKL091C-RELATED"/>
    <property type="match status" value="1"/>
</dbReference>
<feature type="region of interest" description="Disordered" evidence="1">
    <location>
        <begin position="287"/>
        <end position="345"/>
    </location>
</feature>
<dbReference type="InterPro" id="IPR036273">
    <property type="entry name" value="CRAL/TRIO_N_dom_sf"/>
</dbReference>